<feature type="region of interest" description="Disordered" evidence="1">
    <location>
        <begin position="1"/>
        <end position="28"/>
    </location>
</feature>
<accession>A0A0J7KE99</accession>
<sequence>MEGKLERKIKEGGSLVEGGGRGGKGMDEEMVDKIKGIGRKMELKEKEKRRNNIVICSLEEGEGETREGVEKVLEEIGAKGKIEEVRRVGGKY</sequence>
<evidence type="ECO:0000313" key="2">
    <source>
        <dbReference type="EMBL" id="KMQ88554.1"/>
    </source>
</evidence>
<comment type="caution">
    <text evidence="2">The sequence shown here is derived from an EMBL/GenBank/DDBJ whole genome shotgun (WGS) entry which is preliminary data.</text>
</comment>
<organism evidence="2 3">
    <name type="scientific">Lasius niger</name>
    <name type="common">Black garden ant</name>
    <dbReference type="NCBI Taxonomy" id="67767"/>
    <lineage>
        <taxon>Eukaryota</taxon>
        <taxon>Metazoa</taxon>
        <taxon>Ecdysozoa</taxon>
        <taxon>Arthropoda</taxon>
        <taxon>Hexapoda</taxon>
        <taxon>Insecta</taxon>
        <taxon>Pterygota</taxon>
        <taxon>Neoptera</taxon>
        <taxon>Endopterygota</taxon>
        <taxon>Hymenoptera</taxon>
        <taxon>Apocrita</taxon>
        <taxon>Aculeata</taxon>
        <taxon>Formicoidea</taxon>
        <taxon>Formicidae</taxon>
        <taxon>Formicinae</taxon>
        <taxon>Lasius</taxon>
        <taxon>Lasius</taxon>
    </lineage>
</organism>
<reference evidence="2 3" key="1">
    <citation type="submission" date="2015-04" db="EMBL/GenBank/DDBJ databases">
        <title>Lasius niger genome sequencing.</title>
        <authorList>
            <person name="Konorov E.A."/>
            <person name="Nikitin M.A."/>
            <person name="Kirill M.V."/>
            <person name="Chang P."/>
        </authorList>
    </citation>
    <scope>NUCLEOTIDE SEQUENCE [LARGE SCALE GENOMIC DNA]</scope>
    <source>
        <tissue evidence="2">Whole</tissue>
    </source>
</reference>
<gene>
    <name evidence="2" type="ORF">RF55_11936</name>
</gene>
<protein>
    <submittedName>
        <fullName evidence="2">Uncharacterized protein</fullName>
    </submittedName>
</protein>
<evidence type="ECO:0000256" key="1">
    <source>
        <dbReference type="SAM" id="MobiDB-lite"/>
    </source>
</evidence>
<feature type="compositionally biased region" description="Basic and acidic residues" evidence="1">
    <location>
        <begin position="1"/>
        <end position="11"/>
    </location>
</feature>
<evidence type="ECO:0000313" key="3">
    <source>
        <dbReference type="Proteomes" id="UP000036403"/>
    </source>
</evidence>
<dbReference type="PaxDb" id="67767-A0A0J7KE99"/>
<dbReference type="Proteomes" id="UP000036403">
    <property type="component" value="Unassembled WGS sequence"/>
</dbReference>
<keyword evidence="3" id="KW-1185">Reference proteome</keyword>
<name>A0A0J7KE99_LASNI</name>
<dbReference type="AlphaFoldDB" id="A0A0J7KE99"/>
<proteinExistence type="predicted"/>
<dbReference type="EMBL" id="LBMM01008886">
    <property type="protein sequence ID" value="KMQ88554.1"/>
    <property type="molecule type" value="Genomic_DNA"/>
</dbReference>